<accession>A0A183F489</accession>
<comment type="similarity">
    <text evidence="6">Belongs to the exosome component 10/RRP6 family.</text>
</comment>
<evidence type="ECO:0000256" key="1">
    <source>
        <dbReference type="ARBA" id="ARBA00022552"/>
    </source>
</evidence>
<dbReference type="GO" id="GO:0003727">
    <property type="term" value="F:single-stranded RNA binding"/>
    <property type="evidence" value="ECO:0007669"/>
    <property type="project" value="TreeGrafter"/>
</dbReference>
<evidence type="ECO:0000313" key="10">
    <source>
        <dbReference type="WBParaSite" id="HPBE_0000098101-mRNA-1"/>
    </source>
</evidence>
<protein>
    <submittedName>
        <fullName evidence="10">3'-5' exonuclease domain-containing protein</fullName>
    </submittedName>
</protein>
<dbReference type="InterPro" id="IPR012588">
    <property type="entry name" value="Exosome-assoc_fac_Rrp6_N"/>
</dbReference>
<reference evidence="8 9" key="1">
    <citation type="submission" date="2018-11" db="EMBL/GenBank/DDBJ databases">
        <authorList>
            <consortium name="Pathogen Informatics"/>
        </authorList>
    </citation>
    <scope>NUCLEOTIDE SEQUENCE [LARGE SCALE GENOMIC DNA]</scope>
</reference>
<dbReference type="OrthoDB" id="2250022at2759"/>
<keyword evidence="1" id="KW-0698">rRNA processing</keyword>
<gene>
    <name evidence="8" type="ORF">HPBE_LOCUS982</name>
</gene>
<dbReference type="InterPro" id="IPR012337">
    <property type="entry name" value="RNaseH-like_sf"/>
</dbReference>
<evidence type="ECO:0000313" key="8">
    <source>
        <dbReference type="EMBL" id="VDO19364.1"/>
    </source>
</evidence>
<dbReference type="Gene3D" id="3.30.420.10">
    <property type="entry name" value="Ribonuclease H-like superfamily/Ribonuclease H"/>
    <property type="match status" value="1"/>
</dbReference>
<evidence type="ECO:0000256" key="4">
    <source>
        <dbReference type="ARBA" id="ARBA00022835"/>
    </source>
</evidence>
<evidence type="ECO:0000259" key="7">
    <source>
        <dbReference type="SMART" id="SM00474"/>
    </source>
</evidence>
<organism evidence="9 10">
    <name type="scientific">Heligmosomoides polygyrus</name>
    <name type="common">Parasitic roundworm</name>
    <dbReference type="NCBI Taxonomy" id="6339"/>
    <lineage>
        <taxon>Eukaryota</taxon>
        <taxon>Metazoa</taxon>
        <taxon>Ecdysozoa</taxon>
        <taxon>Nematoda</taxon>
        <taxon>Chromadorea</taxon>
        <taxon>Rhabditida</taxon>
        <taxon>Rhabditina</taxon>
        <taxon>Rhabditomorpha</taxon>
        <taxon>Strongyloidea</taxon>
        <taxon>Heligmosomidae</taxon>
        <taxon>Heligmosomoides</taxon>
    </lineage>
</organism>
<dbReference type="CDD" id="cd06147">
    <property type="entry name" value="Rrp6p_like_exo"/>
    <property type="match status" value="1"/>
</dbReference>
<dbReference type="InterPro" id="IPR002562">
    <property type="entry name" value="3'-5'_exonuclease_dom"/>
</dbReference>
<dbReference type="Pfam" id="PF01612">
    <property type="entry name" value="DNA_pol_A_exo1"/>
    <property type="match status" value="1"/>
</dbReference>
<evidence type="ECO:0000256" key="5">
    <source>
        <dbReference type="ARBA" id="ARBA00022839"/>
    </source>
</evidence>
<dbReference type="GO" id="GO:0071037">
    <property type="term" value="P:nuclear polyadenylation-dependent snRNA catabolic process"/>
    <property type="evidence" value="ECO:0007669"/>
    <property type="project" value="TreeGrafter"/>
</dbReference>
<dbReference type="GO" id="GO:0000176">
    <property type="term" value="C:nuclear exosome (RNase complex)"/>
    <property type="evidence" value="ECO:0007669"/>
    <property type="project" value="InterPro"/>
</dbReference>
<dbReference type="InterPro" id="IPR045092">
    <property type="entry name" value="Rrp6-like"/>
</dbReference>
<dbReference type="GO" id="GO:0071038">
    <property type="term" value="P:TRAMP-dependent tRNA surveillance pathway"/>
    <property type="evidence" value="ECO:0007669"/>
    <property type="project" value="TreeGrafter"/>
</dbReference>
<reference evidence="10" key="2">
    <citation type="submission" date="2019-09" db="UniProtKB">
        <authorList>
            <consortium name="WormBaseParasite"/>
        </authorList>
    </citation>
    <scope>IDENTIFICATION</scope>
</reference>
<dbReference type="EMBL" id="UZAH01000918">
    <property type="protein sequence ID" value="VDO19364.1"/>
    <property type="molecule type" value="Genomic_DNA"/>
</dbReference>
<evidence type="ECO:0000256" key="6">
    <source>
        <dbReference type="ARBA" id="ARBA00043957"/>
    </source>
</evidence>
<proteinExistence type="inferred from homology"/>
<evidence type="ECO:0000313" key="9">
    <source>
        <dbReference type="Proteomes" id="UP000050761"/>
    </source>
</evidence>
<sequence>MKRSALLVRAASDLPRRGDEFELCNSFSAFTAFMEQQETRIRLMLTGLMRNTGCPTRMPKLNSEVEEYVERIVMVDDHIVERAGIIMDELDRGGRVDVEVPKTIIGAESTKRKKAEAEASFQERIHASDPGSVLAEQLRLCHAESKAAKIANVSVKPQKEYGFESSIDNSANPFVPKLRFKHNALRRKEVSGLVVIDVDSGNDNRQCALSDNGNEDVRHPYEQEIQNFVVPDRQMMSRMPLEAKDIQSTPLTMVKTMKDLEKLRDILNGCEEFAVDLEHHDYRSYLGFTCLMQISTRNEDYIVDPFPIWNEMHILNEAFTNPKILKVFHGGEHDIEWLQRDFGIYVVNMFDTGRAMRCLEMLKFNLRYLVHHYCGVTLDKKFQLADWRERPLNLDMIDYARADTHYLLCCYDHLREDLLKNGDSTQNLLRVVYSESAFICSRVRALVL</sequence>
<dbReference type="GO" id="GO:0000467">
    <property type="term" value="P:exonucleolytic trimming to generate mature 3'-end of 5.8S rRNA from tricistronic rRNA transcript (SSU-rRNA, 5.8S rRNA, LSU-rRNA)"/>
    <property type="evidence" value="ECO:0007669"/>
    <property type="project" value="InterPro"/>
</dbReference>
<feature type="domain" description="3'-5' exonuclease" evidence="7">
    <location>
        <begin position="251"/>
        <end position="419"/>
    </location>
</feature>
<dbReference type="PANTHER" id="PTHR12124">
    <property type="entry name" value="POLYMYOSITIS/SCLERODERMA AUTOANTIGEN-RELATED"/>
    <property type="match status" value="1"/>
</dbReference>
<dbReference type="InterPro" id="IPR049559">
    <property type="entry name" value="Rrp6p-like_exo"/>
</dbReference>
<dbReference type="WBParaSite" id="HPBE_0000098101-mRNA-1">
    <property type="protein sequence ID" value="HPBE_0000098101-mRNA-1"/>
    <property type="gene ID" value="HPBE_0000098101"/>
</dbReference>
<dbReference type="Pfam" id="PF08066">
    <property type="entry name" value="PMC2NT"/>
    <property type="match status" value="1"/>
</dbReference>
<dbReference type="GO" id="GO:0071040">
    <property type="term" value="P:nuclear polyadenylation-dependent antisense transcript catabolic process"/>
    <property type="evidence" value="ECO:0007669"/>
    <property type="project" value="TreeGrafter"/>
</dbReference>
<keyword evidence="5" id="KW-0269">Exonuclease</keyword>
<accession>A0A3P7U4X6</accession>
<dbReference type="GO" id="GO:0071051">
    <property type="term" value="P:poly(A)-dependent snoRNA 3'-end processing"/>
    <property type="evidence" value="ECO:0007669"/>
    <property type="project" value="TreeGrafter"/>
</dbReference>
<dbReference type="GO" id="GO:0071039">
    <property type="term" value="P:nuclear polyadenylation-dependent CUT catabolic process"/>
    <property type="evidence" value="ECO:0007669"/>
    <property type="project" value="TreeGrafter"/>
</dbReference>
<dbReference type="InterPro" id="IPR036397">
    <property type="entry name" value="RNaseH_sf"/>
</dbReference>
<dbReference type="SMART" id="SM00474">
    <property type="entry name" value="35EXOc"/>
    <property type="match status" value="1"/>
</dbReference>
<name>A0A183F489_HELPZ</name>
<dbReference type="GO" id="GO:0000175">
    <property type="term" value="F:3'-5'-RNA exonuclease activity"/>
    <property type="evidence" value="ECO:0007669"/>
    <property type="project" value="InterPro"/>
</dbReference>
<dbReference type="AlphaFoldDB" id="A0A183F489"/>
<keyword evidence="3" id="KW-0378">Hydrolase</keyword>
<keyword evidence="4" id="KW-0271">Exosome</keyword>
<keyword evidence="2" id="KW-0540">Nuclease</keyword>
<dbReference type="Proteomes" id="UP000050761">
    <property type="component" value="Unassembled WGS sequence"/>
</dbReference>
<evidence type="ECO:0000256" key="3">
    <source>
        <dbReference type="ARBA" id="ARBA00022801"/>
    </source>
</evidence>
<dbReference type="GO" id="GO:0071044">
    <property type="term" value="P:histone mRNA catabolic process"/>
    <property type="evidence" value="ECO:0007669"/>
    <property type="project" value="TreeGrafter"/>
</dbReference>
<dbReference type="GO" id="GO:0071035">
    <property type="term" value="P:nuclear polyadenylation-dependent rRNA catabolic process"/>
    <property type="evidence" value="ECO:0007669"/>
    <property type="project" value="TreeGrafter"/>
</dbReference>
<dbReference type="GO" id="GO:0071036">
    <property type="term" value="P:nuclear polyadenylation-dependent snoRNA catabolic process"/>
    <property type="evidence" value="ECO:0007669"/>
    <property type="project" value="TreeGrafter"/>
</dbReference>
<evidence type="ECO:0000256" key="2">
    <source>
        <dbReference type="ARBA" id="ARBA00022722"/>
    </source>
</evidence>
<dbReference type="FunFam" id="3.30.420.10:FF:000059">
    <property type="entry name" value="Exosome complex exonuclease Rrp6"/>
    <property type="match status" value="1"/>
</dbReference>
<dbReference type="SUPFAM" id="SSF53098">
    <property type="entry name" value="Ribonuclease H-like"/>
    <property type="match status" value="1"/>
</dbReference>
<dbReference type="PANTHER" id="PTHR12124:SF47">
    <property type="entry name" value="EXOSOME COMPONENT 10"/>
    <property type="match status" value="1"/>
</dbReference>
<dbReference type="GO" id="GO:0005730">
    <property type="term" value="C:nucleolus"/>
    <property type="evidence" value="ECO:0007669"/>
    <property type="project" value="TreeGrafter"/>
</dbReference>
<keyword evidence="9" id="KW-1185">Reference proteome</keyword>